<protein>
    <recommendedName>
        <fullName evidence="6">Autotransporter-associated beta strand protein</fullName>
    </recommendedName>
</protein>
<keyword evidence="5" id="KW-1185">Reference proteome</keyword>
<sequence>MNNPRSTLLHAALRTLIVSATTTGAAFAQNSISLNFTDSDAGSIITTGTAGAVPVAATNWNNLASTNGDGSAASLKDNTGAATSAAVTWVSANTWRNGGTTTTGNGQLTKGFLDDGGGGCRISLSNIPYLSYNAYVIVAADQGGATQGIANLRPVRVNGVAYSHNDTATVAVDANWTAQNWNDSANLVEGQNYLKIQNLGGLSLAIQGGDNSGGSRGPIAGLQIENSYTGSFSYWDLNGNTAGAGDASPTGAWSAAAANWNAAADGTGTTAGWAGAGHSAVFAAGTDATGTYTVNVSGTQNADAIITEQGNVTLSGGGLNLSSPAVLRAGTGSSLTVNSALGGTNGLVLEGASSITLSGAHTISGAGIISVPNLTLNGSTLPSLSALTIGDNVTLNATGSSVTASGGLTAGSATSITSAGSTIAIGGDINLTGASFSSSGASTLSAKNLFLNATATAASISLSGTSAVHLSSVAPAQSFFGLQGGSLTLADSASVSTDRWSNWGSGQTHALSISGNAQLNVTDDLVLGDQTNAAITVTQTGGTVTNTGITNNPGGNDLSNRWGHWGGGTTVYNISAGALNLTGAPLYLSWDGTATLNVSGSATVNLKAVNMGYNDKNQASTINLTGGHLNIGADGIVSGGTQNKTINLGAGTLGALTSWSSPLAINVTDATTIDTGSHDITLSGALGGTGSITKTGTGNLALSGTNTFAGPTNVNAGSLQIGGETGGTINLASGATIKTGTPILPQAGVVHTLNLASGSSSSFRIGTTPDLLAVVDPGGLTTTGTHSINIAAAPGLSPGTYPLFEYEGTISGTGYGAFAIGSRPHITATLSHNVADTSVDLVITEIDSLVWKGTNGSDWSLNNAQNWALLSNAGTAPYFQTDLVQFDDSAATGNVVISGSITPGEVLFNNSTLAYTLSGTGLGGPADLIKDGTAKVTLTNDNTYIGSTVVNAGTLQVGNGTSGSISPLSPVIIAPGAEFIWHPAGNASFVNPVTNNGVLRVQGTGNTSLSGDWTQNSSGEIIVDSSGITSFDTPKPGWTGNLTVNAGTLRTIRGNFGPASSARTFTFNGASTLLSLQQNNVFGNGNTDPAAMMQLVLNGATLTSTAYNELGHVTLNGAKISGASAETSLVYRGFELRGTITVTGSTPSLIETTTAHENHLDPATPFIVGDVTGSSAPDLVVTAPFRDGSNNNGTTPGGMRKQGPGTMDLAAVNTYTGATSVQEGKLRVSGSIAAGAVTVDSGATLEGTGSIGGTVTIASGATLSPGTSAGTLSIGTDLALNGTLKAELDGATGDRVNVTGVLDITNATLDLTLLPGGSTLGSYVLAQYGALTGTAFAQVNNLPAGYTLNYHYGPNSNQIALVNPGSDPYLNWATSPPYNLSGDDALAGADPDKDGISNGIEFVIGGNPTTTGDGSKLPTAAIAGSMFEFTFRRADQSNYSPFPAVQYGSVLDGWTTAENGTNGVVITVTNDFYGTGVDRVVVSIPRSLAVGQKLFARLVAQQ</sequence>
<evidence type="ECO:0000256" key="3">
    <source>
        <dbReference type="SAM" id="SignalP"/>
    </source>
</evidence>
<accession>A0A858RRZ6</accession>
<evidence type="ECO:0000256" key="1">
    <source>
        <dbReference type="ARBA" id="ARBA00022729"/>
    </source>
</evidence>
<gene>
    <name evidence="4" type="ORF">HHL09_23990</name>
</gene>
<evidence type="ECO:0000313" key="5">
    <source>
        <dbReference type="Proteomes" id="UP000501812"/>
    </source>
</evidence>
<proteinExistence type="predicted"/>
<evidence type="ECO:0000313" key="4">
    <source>
        <dbReference type="EMBL" id="QJE98713.1"/>
    </source>
</evidence>
<dbReference type="Pfam" id="PF12951">
    <property type="entry name" value="PATR"/>
    <property type="match status" value="3"/>
</dbReference>
<dbReference type="NCBIfam" id="TIGR02601">
    <property type="entry name" value="autotrns_rpt"/>
    <property type="match status" value="3"/>
</dbReference>
<evidence type="ECO:0008006" key="6">
    <source>
        <dbReference type="Google" id="ProtNLM"/>
    </source>
</evidence>
<name>A0A858RRZ6_9BACT</name>
<dbReference type="EMBL" id="CP051774">
    <property type="protein sequence ID" value="QJE98713.1"/>
    <property type="molecule type" value="Genomic_DNA"/>
</dbReference>
<evidence type="ECO:0000256" key="2">
    <source>
        <dbReference type="SAM" id="MobiDB-lite"/>
    </source>
</evidence>
<keyword evidence="1 3" id="KW-0732">Signal</keyword>
<feature type="region of interest" description="Disordered" evidence="2">
    <location>
        <begin position="1183"/>
        <end position="1203"/>
    </location>
</feature>
<organism evidence="4 5">
    <name type="scientific">Luteolibacter luteus</name>
    <dbReference type="NCBI Taxonomy" id="2728835"/>
    <lineage>
        <taxon>Bacteria</taxon>
        <taxon>Pseudomonadati</taxon>
        <taxon>Verrucomicrobiota</taxon>
        <taxon>Verrucomicrobiia</taxon>
        <taxon>Verrucomicrobiales</taxon>
        <taxon>Verrucomicrobiaceae</taxon>
        <taxon>Luteolibacter</taxon>
    </lineage>
</organism>
<dbReference type="InterPro" id="IPR011050">
    <property type="entry name" value="Pectin_lyase_fold/virulence"/>
</dbReference>
<dbReference type="RefSeq" id="WP_169457200.1">
    <property type="nucleotide sequence ID" value="NZ_CP051774.1"/>
</dbReference>
<dbReference type="Proteomes" id="UP000501812">
    <property type="component" value="Chromosome"/>
</dbReference>
<feature type="chain" id="PRO_5032911801" description="Autotransporter-associated beta strand protein" evidence="3">
    <location>
        <begin position="29"/>
        <end position="1502"/>
    </location>
</feature>
<dbReference type="KEGG" id="luo:HHL09_23990"/>
<dbReference type="SUPFAM" id="SSF51126">
    <property type="entry name" value="Pectin lyase-like"/>
    <property type="match status" value="2"/>
</dbReference>
<dbReference type="InterPro" id="IPR013425">
    <property type="entry name" value="Autotrns_rpt"/>
</dbReference>
<feature type="signal peptide" evidence="3">
    <location>
        <begin position="1"/>
        <end position="28"/>
    </location>
</feature>
<reference evidence="4 5" key="1">
    <citation type="submission" date="2020-04" db="EMBL/GenBank/DDBJ databases">
        <title>Luteolibacter sp. G-1-1-1 isolated from soil.</title>
        <authorList>
            <person name="Dahal R.H."/>
        </authorList>
    </citation>
    <scope>NUCLEOTIDE SEQUENCE [LARGE SCALE GENOMIC DNA]</scope>
    <source>
        <strain evidence="4 5">G-1-1-1</strain>
    </source>
</reference>